<dbReference type="Gene3D" id="2.10.70.100">
    <property type="match status" value="1"/>
</dbReference>
<dbReference type="InterPro" id="IPR013656">
    <property type="entry name" value="PAS_4"/>
</dbReference>
<dbReference type="InterPro" id="IPR000700">
    <property type="entry name" value="PAS-assoc_C"/>
</dbReference>
<dbReference type="NCBIfam" id="TIGR00229">
    <property type="entry name" value="sensory_box"/>
    <property type="match status" value="2"/>
</dbReference>
<dbReference type="SMART" id="SM00086">
    <property type="entry name" value="PAC"/>
    <property type="match status" value="3"/>
</dbReference>
<dbReference type="InterPro" id="IPR035965">
    <property type="entry name" value="PAS-like_dom_sf"/>
</dbReference>
<evidence type="ECO:0000256" key="3">
    <source>
        <dbReference type="ARBA" id="ARBA00022553"/>
    </source>
</evidence>
<evidence type="ECO:0000256" key="1">
    <source>
        <dbReference type="ARBA" id="ARBA00000085"/>
    </source>
</evidence>
<keyword evidence="5" id="KW-0418">Kinase</keyword>
<evidence type="ECO:0000256" key="4">
    <source>
        <dbReference type="ARBA" id="ARBA00022679"/>
    </source>
</evidence>
<sequence length="669" mass="75091">PGPLPGKDDDLGLLKWRFNESQRLARIGSWDRDLVRGANYWSDEMFRLFGREPGEAAPTWEFFLGHVHPQDRHILLAVRNAAMAGPGEVEYRFRFMRTDGQMRVAQARAVASFAPDQTPVRISGTLCDVTEHHAAIREARELARFPQENPNPVLRVNREGQVEYANPAAQSLWGLDTGESLAVAGAHADLFCMVRSALDQEGPLEGELAYAPRSFHGMAVPCPERLCANVYGMDITRRVEVEKDLRQAHDGLERRVAARTRELDAANRMLIARLAQMQEMEKALRASEERYRAVVESQTEIICRFSPEGTVLFANEPYCRLFGKTLEELTSGTWRPFPHPEDLLRIDRELRALAPDHPVVVVENRVVDGAGRVRFMQFINRGFFNAKGRITEIQSVGRDVTDRRDAELALAESEKKYRDLVSNLEIGILAATGDGRVDMANRRALEILGVPQDEILGQSLARPPFALCREDASPLRPEESPLAGVLLDHEPMRDVTVGIRQDGWEAIRWLAVGVFPEVDARGNLSRVVATLTDISERRRLEAELVEGRERFRFLYRHFPQPTCVFRLVEGEFILLEANRAAVAAGRGRLEEFLGRRAGELLAGQPEIYLALWTAYEGRQLVRRRMDLQLDRAAPASHEVSFVFVPPDMVMVHAVPAPAGCPATGPDPDG</sequence>
<feature type="domain" description="PAC" evidence="7">
    <location>
        <begin position="360"/>
        <end position="412"/>
    </location>
</feature>
<dbReference type="Proteomes" id="UP000469724">
    <property type="component" value="Unassembled WGS sequence"/>
</dbReference>
<protein>
    <recommendedName>
        <fullName evidence="2">histidine kinase</fullName>
        <ecNumber evidence="2">2.7.13.3</ecNumber>
    </recommendedName>
</protein>
<evidence type="ECO:0000259" key="6">
    <source>
        <dbReference type="PROSITE" id="PS50112"/>
    </source>
</evidence>
<dbReference type="Gene3D" id="3.30.450.20">
    <property type="entry name" value="PAS domain"/>
    <property type="match status" value="3"/>
</dbReference>
<keyword evidence="3" id="KW-0597">Phosphoprotein</keyword>
<dbReference type="Pfam" id="PF08447">
    <property type="entry name" value="PAS_3"/>
    <property type="match status" value="1"/>
</dbReference>
<evidence type="ECO:0000259" key="7">
    <source>
        <dbReference type="PROSITE" id="PS50113"/>
    </source>
</evidence>
<evidence type="ECO:0000256" key="2">
    <source>
        <dbReference type="ARBA" id="ARBA00012438"/>
    </source>
</evidence>
<dbReference type="Pfam" id="PF13188">
    <property type="entry name" value="PAS_8"/>
    <property type="match status" value="1"/>
</dbReference>
<gene>
    <name evidence="8" type="ORF">G3N56_16600</name>
</gene>
<dbReference type="AlphaFoldDB" id="A0A7K3NRD6"/>
<dbReference type="GO" id="GO:0004673">
    <property type="term" value="F:protein histidine kinase activity"/>
    <property type="evidence" value="ECO:0007669"/>
    <property type="project" value="UniProtKB-EC"/>
</dbReference>
<dbReference type="InterPro" id="IPR013655">
    <property type="entry name" value="PAS_fold_3"/>
</dbReference>
<reference evidence="8 9" key="1">
    <citation type="submission" date="2020-02" db="EMBL/GenBank/DDBJ databases">
        <title>Comparative genomics of sulfur disproportionating microorganisms.</title>
        <authorList>
            <person name="Ward L.M."/>
            <person name="Bertran E."/>
            <person name="Johnston D.T."/>
        </authorList>
    </citation>
    <scope>NUCLEOTIDE SEQUENCE [LARGE SCALE GENOMIC DNA]</scope>
    <source>
        <strain evidence="8 9">DSM 3696</strain>
    </source>
</reference>
<dbReference type="RefSeq" id="WP_163303428.1">
    <property type="nucleotide sequence ID" value="NZ_JAAGRQ010000094.1"/>
</dbReference>
<comment type="caution">
    <text evidence="8">The sequence shown here is derived from an EMBL/GenBank/DDBJ whole genome shotgun (WGS) entry which is preliminary data.</text>
</comment>
<feature type="domain" description="PAC" evidence="7">
    <location>
        <begin position="89"/>
        <end position="141"/>
    </location>
</feature>
<dbReference type="SUPFAM" id="SSF55785">
    <property type="entry name" value="PYP-like sensor domain (PAS domain)"/>
    <property type="match status" value="5"/>
</dbReference>
<dbReference type="PANTHER" id="PTHR43304:SF1">
    <property type="entry name" value="PAC DOMAIN-CONTAINING PROTEIN"/>
    <property type="match status" value="1"/>
</dbReference>
<evidence type="ECO:0000313" key="8">
    <source>
        <dbReference type="EMBL" id="NDY58355.1"/>
    </source>
</evidence>
<dbReference type="InterPro" id="IPR052162">
    <property type="entry name" value="Sensor_kinase/Photoreceptor"/>
</dbReference>
<dbReference type="EC" id="2.7.13.3" evidence="2"/>
<evidence type="ECO:0000256" key="5">
    <source>
        <dbReference type="ARBA" id="ARBA00022777"/>
    </source>
</evidence>
<comment type="catalytic activity">
    <reaction evidence="1">
        <text>ATP + protein L-histidine = ADP + protein N-phospho-L-histidine.</text>
        <dbReference type="EC" id="2.7.13.3"/>
    </reaction>
</comment>
<accession>A0A7K3NRD6</accession>
<feature type="domain" description="PAS" evidence="6">
    <location>
        <begin position="287"/>
        <end position="357"/>
    </location>
</feature>
<name>A0A7K3NRD6_9BACT</name>
<dbReference type="PROSITE" id="PS50113">
    <property type="entry name" value="PAC"/>
    <property type="match status" value="3"/>
</dbReference>
<feature type="non-terminal residue" evidence="8">
    <location>
        <position position="1"/>
    </location>
</feature>
<organism evidence="8 9">
    <name type="scientific">Desulfolutivibrio sulfodismutans</name>
    <dbReference type="NCBI Taxonomy" id="63561"/>
    <lineage>
        <taxon>Bacteria</taxon>
        <taxon>Pseudomonadati</taxon>
        <taxon>Thermodesulfobacteriota</taxon>
        <taxon>Desulfovibrionia</taxon>
        <taxon>Desulfovibrionales</taxon>
        <taxon>Desulfovibrionaceae</taxon>
        <taxon>Desulfolutivibrio</taxon>
    </lineage>
</organism>
<dbReference type="InterPro" id="IPR001610">
    <property type="entry name" value="PAC"/>
</dbReference>
<dbReference type="EMBL" id="JAAGRQ010000094">
    <property type="protein sequence ID" value="NDY58355.1"/>
    <property type="molecule type" value="Genomic_DNA"/>
</dbReference>
<feature type="domain" description="PAS" evidence="6">
    <location>
        <begin position="413"/>
        <end position="460"/>
    </location>
</feature>
<keyword evidence="4" id="KW-0808">Transferase</keyword>
<dbReference type="Pfam" id="PF08448">
    <property type="entry name" value="PAS_4"/>
    <property type="match status" value="2"/>
</dbReference>
<feature type="domain" description="PAS" evidence="6">
    <location>
        <begin position="138"/>
        <end position="179"/>
    </location>
</feature>
<dbReference type="PROSITE" id="PS50112">
    <property type="entry name" value="PAS"/>
    <property type="match status" value="3"/>
</dbReference>
<keyword evidence="9" id="KW-1185">Reference proteome</keyword>
<feature type="domain" description="PAC" evidence="7">
    <location>
        <begin position="493"/>
        <end position="546"/>
    </location>
</feature>
<evidence type="ECO:0000313" key="9">
    <source>
        <dbReference type="Proteomes" id="UP000469724"/>
    </source>
</evidence>
<dbReference type="SMART" id="SM00091">
    <property type="entry name" value="PAS"/>
    <property type="match status" value="4"/>
</dbReference>
<proteinExistence type="predicted"/>
<dbReference type="CDD" id="cd00130">
    <property type="entry name" value="PAS"/>
    <property type="match status" value="3"/>
</dbReference>
<dbReference type="PANTHER" id="PTHR43304">
    <property type="entry name" value="PHYTOCHROME-LIKE PROTEIN CPH1"/>
    <property type="match status" value="1"/>
</dbReference>
<dbReference type="InterPro" id="IPR000014">
    <property type="entry name" value="PAS"/>
</dbReference>